<organism evidence="6 8">
    <name type="scientific">Suid herpesvirus 1</name>
    <name type="common">SuHV-1</name>
    <name type="synonym">Pseudorabies virus</name>
    <dbReference type="NCBI Taxonomy" id="10345"/>
    <lineage>
        <taxon>Viruses</taxon>
        <taxon>Duplodnaviria</taxon>
        <taxon>Heunggongvirae</taxon>
        <taxon>Peploviricota</taxon>
        <taxon>Herviviricetes</taxon>
        <taxon>Herpesvirales</taxon>
        <taxon>Orthoherpesviridae</taxon>
        <taxon>Alphaherpesvirinae</taxon>
        <taxon>Varicellovirus</taxon>
        <taxon>Varicellovirus suidalpha1</taxon>
    </lineage>
</organism>
<dbReference type="EMBL" id="MN215892">
    <property type="protein sequence ID" value="QIP58386.1"/>
    <property type="molecule type" value="Genomic_DNA"/>
</dbReference>
<evidence type="ECO:0000256" key="5">
    <source>
        <dbReference type="SAM" id="MobiDB-lite"/>
    </source>
</evidence>
<evidence type="ECO:0000256" key="1">
    <source>
        <dbReference type="ARBA" id="ARBA00022612"/>
    </source>
</evidence>
<feature type="region of interest" description="Disordered" evidence="5">
    <location>
        <begin position="410"/>
        <end position="445"/>
    </location>
</feature>
<feature type="coiled-coil region" evidence="4">
    <location>
        <begin position="310"/>
        <end position="337"/>
    </location>
</feature>
<dbReference type="InterPro" id="IPR000501">
    <property type="entry name" value="UL28/UL56"/>
</dbReference>
<evidence type="ECO:0000313" key="6">
    <source>
        <dbReference type="EMBL" id="AMR55913.1"/>
    </source>
</evidence>
<evidence type="ECO:0000256" key="3">
    <source>
        <dbReference type="ARBA" id="ARBA00023219"/>
    </source>
</evidence>
<reference evidence="6 8" key="1">
    <citation type="journal article" date="2016" name="Genome Announc.">
        <title>Complete Genome Sequence of Pseudorabies Virus Reference Strain NIA3 Using Single-Molecule Real-Time Sequencing.</title>
        <authorList>
            <person name="Mathijs E."/>
            <person name="Vandenbussche F."/>
            <person name="Verpoest S."/>
            <person name="De Regge N."/>
            <person name="Van Borm S."/>
        </authorList>
    </citation>
    <scope>NUCLEOTIDE SEQUENCE [LARGE SCALE GENOMIC DNA]</scope>
    <source>
        <strain evidence="6">NIA3</strain>
    </source>
</reference>
<evidence type="ECO:0000313" key="7">
    <source>
        <dbReference type="EMBL" id="QIP58386.1"/>
    </source>
</evidence>
<sequence length="724" mass="78882">MAERRLVAVLGQVQTYVFQLEMLKRCDPAVVRELVPRVKLNALMCRYLARRLPLEAQMTPLTCALRLALAYARAEGDRVLGALAAAGGDADAYFERTMGGACRFHARVALDTYGGRVETELQFLHDAENLLKQLNYCHLITPHAVDLSAVDEFLARTIGGGLVVPPELYDPAQPCAVCFEELCVTANQGEATHRRLLGCVCDHLTRQLAVRVDPEDVAKNLPHVRGLDEARRGRALAALAAVDAAEAREAEAASTAAAGAEAGDAGETARRRADALLDAHDVFRPASRRLYAVSELQFWLASTNQAVRALDLFTHNLDDLERRERRAEVRAAAVELALFGRRPEHFDRARAARELDIIDGLLVGGCAASPDERLEALIRACYDHHMSTPMLRMLDPDRANRDALERLLEGGDDADADGGAAGGADAGDGGVGDEDGPGAPPPADAVAWADLPAAALRDAERRRRLYADRLSRRSAASLAQCVREQRRELEKTLRVNVYGDALLHTYVAVAAGFRARRAFCEAAARAGTVVDERETGCFDAHSFMKATVQRHPVDAALLPALTHKFFELVNGPLFAHDTHAFAQPPNTALYFAVENVGLLPHLKEELARFMVARDWCVSEFRGFYRFQTAGVTATQRQAWRYIRELVLAVAVFRSVFHCGDVEVLRADRFAGRDGLYLTYEASCPLVAVFGAGPGGIGPGTTAVLASDVFGLLHTTLQLRGAPSR</sequence>
<dbReference type="HAMAP" id="MF_04014">
    <property type="entry name" value="HSV_TRM1"/>
    <property type="match status" value="1"/>
</dbReference>
<dbReference type="Pfam" id="PF01366">
    <property type="entry name" value="PRTP"/>
    <property type="match status" value="1"/>
</dbReference>
<name>A0A142I9S5_SUHV</name>
<reference evidence="7" key="2">
    <citation type="submission" date="2019-07" db="EMBL/GenBank/DDBJ databases">
        <title>Detection of a gE-deleted PRV strain in an Italian red fox.</title>
        <authorList>
            <person name="Chiapponi C."/>
            <person name="Moreno A."/>
            <person name="Paniccia M."/>
            <person name="Sozzi E."/>
            <person name="Lavazza A."/>
            <person name="Morelli A."/>
            <person name="Silenti V."/>
            <person name="Gobbi M."/>
        </authorList>
    </citation>
    <scope>NUCLEOTIDE SEQUENCE</scope>
    <source>
        <strain evidence="7">Fox_It_29328_2018</strain>
    </source>
</reference>
<keyword evidence="1" id="KW-1188">Viral release from host cell</keyword>
<dbReference type="Proteomes" id="UP000139029">
    <property type="component" value="Genome"/>
</dbReference>
<keyword evidence="3" id="KW-0231">Viral genome packaging</keyword>
<proteinExistence type="inferred from homology"/>
<keyword evidence="2" id="KW-0426">Late protein</keyword>
<keyword evidence="4" id="KW-0175">Coiled coil</keyword>
<protein>
    <submittedName>
        <fullName evidence="6">DNA packaging terminase subunit 2</fullName>
    </submittedName>
</protein>
<evidence type="ECO:0000256" key="4">
    <source>
        <dbReference type="SAM" id="Coils"/>
    </source>
</evidence>
<dbReference type="GO" id="GO:0019073">
    <property type="term" value="P:viral DNA genome packaging"/>
    <property type="evidence" value="ECO:0007669"/>
    <property type="project" value="InterPro"/>
</dbReference>
<evidence type="ECO:0000313" key="8">
    <source>
        <dbReference type="Proteomes" id="UP000139029"/>
    </source>
</evidence>
<gene>
    <name evidence="6" type="primary">UL28</name>
</gene>
<dbReference type="EMBL" id="KU900059">
    <property type="protein sequence ID" value="AMR55913.1"/>
    <property type="molecule type" value="Genomic_DNA"/>
</dbReference>
<evidence type="ECO:0000256" key="2">
    <source>
        <dbReference type="ARBA" id="ARBA00022921"/>
    </source>
</evidence>
<feature type="compositionally biased region" description="Gly residues" evidence="5">
    <location>
        <begin position="419"/>
        <end position="430"/>
    </location>
</feature>
<accession>A0A142I9S5</accession>